<dbReference type="AlphaFoldDB" id="A0A1T3NPQ7"/>
<comment type="caution">
    <text evidence="2">The sequence shown here is derived from an EMBL/GenBank/DDBJ whole genome shotgun (WGS) entry which is preliminary data.</text>
</comment>
<protein>
    <submittedName>
        <fullName evidence="2">NAD(P)-dependent alcohol dehydrogenase</fullName>
    </submittedName>
</protein>
<dbReference type="EMBL" id="MWQN01000002">
    <property type="protein sequence ID" value="OPC78754.1"/>
    <property type="molecule type" value="Genomic_DNA"/>
</dbReference>
<dbReference type="InterPro" id="IPR050700">
    <property type="entry name" value="YIM1/Zinc_Alcohol_DH_Fams"/>
</dbReference>
<gene>
    <name evidence="2" type="ORF">B4N89_31875</name>
</gene>
<reference evidence="2 3" key="1">
    <citation type="submission" date="2017-03" db="EMBL/GenBank/DDBJ databases">
        <title>Draft genome sequence of Streptomyces scabrisporus NF3, endophyte isolated from Amphipterygium adstringens.</title>
        <authorList>
            <person name="Vazquez M."/>
            <person name="Ceapa C.D."/>
            <person name="Rodriguez Luna D."/>
            <person name="Sanchez Esquivel S."/>
        </authorList>
    </citation>
    <scope>NUCLEOTIDE SEQUENCE [LARGE SCALE GENOMIC DNA]</scope>
    <source>
        <strain evidence="2 3">NF3</strain>
    </source>
</reference>
<dbReference type="Pfam" id="PF13602">
    <property type="entry name" value="ADH_zinc_N_2"/>
    <property type="match status" value="1"/>
</dbReference>
<organism evidence="2 3">
    <name type="scientific">Embleya scabrispora</name>
    <dbReference type="NCBI Taxonomy" id="159449"/>
    <lineage>
        <taxon>Bacteria</taxon>
        <taxon>Bacillati</taxon>
        <taxon>Actinomycetota</taxon>
        <taxon>Actinomycetes</taxon>
        <taxon>Kitasatosporales</taxon>
        <taxon>Streptomycetaceae</taxon>
        <taxon>Embleya</taxon>
    </lineage>
</organism>
<dbReference type="PANTHER" id="PTHR11695">
    <property type="entry name" value="ALCOHOL DEHYDROGENASE RELATED"/>
    <property type="match status" value="1"/>
</dbReference>
<dbReference type="InterPro" id="IPR020843">
    <property type="entry name" value="ER"/>
</dbReference>
<dbReference type="Gene3D" id="3.40.50.720">
    <property type="entry name" value="NAD(P)-binding Rossmann-like Domain"/>
    <property type="match status" value="1"/>
</dbReference>
<dbReference type="Pfam" id="PF08240">
    <property type="entry name" value="ADH_N"/>
    <property type="match status" value="1"/>
</dbReference>
<proteinExistence type="predicted"/>
<dbReference type="OrthoDB" id="3727682at2"/>
<name>A0A1T3NPQ7_9ACTN</name>
<dbReference type="STRING" id="159449.B4N89_31875"/>
<dbReference type="Proteomes" id="UP000190037">
    <property type="component" value="Unassembled WGS sequence"/>
</dbReference>
<feature type="domain" description="Enoyl reductase (ER)" evidence="1">
    <location>
        <begin position="10"/>
        <end position="321"/>
    </location>
</feature>
<evidence type="ECO:0000259" key="1">
    <source>
        <dbReference type="SMART" id="SM00829"/>
    </source>
</evidence>
<dbReference type="PANTHER" id="PTHR11695:SF294">
    <property type="entry name" value="RETICULON-4-INTERACTING PROTEIN 1, MITOCHONDRIAL"/>
    <property type="match status" value="1"/>
</dbReference>
<dbReference type="SMART" id="SM00829">
    <property type="entry name" value="PKS_ER"/>
    <property type="match status" value="1"/>
</dbReference>
<dbReference type="InterPro" id="IPR013154">
    <property type="entry name" value="ADH-like_N"/>
</dbReference>
<dbReference type="Gene3D" id="3.90.180.10">
    <property type="entry name" value="Medium-chain alcohol dehydrogenases, catalytic domain"/>
    <property type="match status" value="1"/>
</dbReference>
<dbReference type="RefSeq" id="WP_078979952.1">
    <property type="nucleotide sequence ID" value="NZ_MWQN01000002.1"/>
</dbReference>
<keyword evidence="3" id="KW-1185">Reference proteome</keyword>
<evidence type="ECO:0000313" key="3">
    <source>
        <dbReference type="Proteomes" id="UP000190037"/>
    </source>
</evidence>
<dbReference type="CDD" id="cd08267">
    <property type="entry name" value="MDR1"/>
    <property type="match status" value="1"/>
</dbReference>
<dbReference type="SUPFAM" id="SSF51735">
    <property type="entry name" value="NAD(P)-binding Rossmann-fold domains"/>
    <property type="match status" value="1"/>
</dbReference>
<dbReference type="InterPro" id="IPR036291">
    <property type="entry name" value="NAD(P)-bd_dom_sf"/>
</dbReference>
<sequence>MRAFVQDEYGPPDVLRCADVERPVVGDADVLVRVRAAGVDPGVWHLITGRPYLLRLTGFGLRAPKVKVRGVDVAGVVEAVGPKVTRFRPGDAVFGTCRGAFAEYACAEEDRLAPKPAILDFEQAAAVAVSGYAALQALRDAGRVRSGQSVLIVGAAGGIGTYAVGLAKVFGARVTGVCGAGKADLVRSLGADEVIDYTREDFTDGARHWDLIVDTAGHRRLADLRRALTPRGTLVLVGSETGGRWLGGTDRTLRAVLLSPFVRHRLRGLVSTERPDDLRFLRETIESGRLTPVLDRTFPFTETPEAVRYIHAGHARGKVVVKIP</sequence>
<dbReference type="SUPFAM" id="SSF50129">
    <property type="entry name" value="GroES-like"/>
    <property type="match status" value="1"/>
</dbReference>
<dbReference type="GO" id="GO:0016491">
    <property type="term" value="F:oxidoreductase activity"/>
    <property type="evidence" value="ECO:0007669"/>
    <property type="project" value="InterPro"/>
</dbReference>
<dbReference type="InterPro" id="IPR011032">
    <property type="entry name" value="GroES-like_sf"/>
</dbReference>
<evidence type="ECO:0000313" key="2">
    <source>
        <dbReference type="EMBL" id="OPC78754.1"/>
    </source>
</evidence>
<accession>A0A1T3NPQ7</accession>